<comment type="caution">
    <text evidence="1">The sequence shown here is derived from an EMBL/GenBank/DDBJ whole genome shotgun (WGS) entry which is preliminary data.</text>
</comment>
<name>A0ACB7Y4H2_9ERIC</name>
<proteinExistence type="predicted"/>
<evidence type="ECO:0000313" key="2">
    <source>
        <dbReference type="Proteomes" id="UP000828048"/>
    </source>
</evidence>
<sequence>MTAHVGDFGLAKFLTRNSNNSDGGQTSSLAIKGSIGYVAPEYGIAGKASTKGDVYSYGILLLEMLTGKRPTYELFTNGQSLHEFCMLVLPEGVMEIVDSRMLEEPVEAENDAQNERVRQAKIRECLISLVRIGVACSMESPGERMNIKDVIIGLMKIKEVFLGVGIHGRRQLRMRLAGEGTSTE</sequence>
<reference evidence="1 2" key="1">
    <citation type="journal article" date="2021" name="Hortic Res">
        <title>High-quality reference genome and annotation aids understanding of berry development for evergreen blueberry (Vaccinium darrowii).</title>
        <authorList>
            <person name="Yu J."/>
            <person name="Hulse-Kemp A.M."/>
            <person name="Babiker E."/>
            <person name="Staton M."/>
        </authorList>
    </citation>
    <scope>NUCLEOTIDE SEQUENCE [LARGE SCALE GENOMIC DNA]</scope>
    <source>
        <strain evidence="2">cv. NJ 8807/NJ 8810</strain>
        <tissue evidence="1">Young leaf</tissue>
    </source>
</reference>
<evidence type="ECO:0000313" key="1">
    <source>
        <dbReference type="EMBL" id="KAH7848103.1"/>
    </source>
</evidence>
<accession>A0ACB7Y4H2</accession>
<dbReference type="Proteomes" id="UP000828048">
    <property type="component" value="Chromosome 5"/>
</dbReference>
<gene>
    <name evidence="1" type="ORF">Vadar_033806</name>
</gene>
<dbReference type="EMBL" id="CM037155">
    <property type="protein sequence ID" value="KAH7848103.1"/>
    <property type="molecule type" value="Genomic_DNA"/>
</dbReference>
<protein>
    <submittedName>
        <fullName evidence="1">Uncharacterized protein</fullName>
    </submittedName>
</protein>
<keyword evidence="2" id="KW-1185">Reference proteome</keyword>
<organism evidence="1 2">
    <name type="scientific">Vaccinium darrowii</name>
    <dbReference type="NCBI Taxonomy" id="229202"/>
    <lineage>
        <taxon>Eukaryota</taxon>
        <taxon>Viridiplantae</taxon>
        <taxon>Streptophyta</taxon>
        <taxon>Embryophyta</taxon>
        <taxon>Tracheophyta</taxon>
        <taxon>Spermatophyta</taxon>
        <taxon>Magnoliopsida</taxon>
        <taxon>eudicotyledons</taxon>
        <taxon>Gunneridae</taxon>
        <taxon>Pentapetalae</taxon>
        <taxon>asterids</taxon>
        <taxon>Ericales</taxon>
        <taxon>Ericaceae</taxon>
        <taxon>Vaccinioideae</taxon>
        <taxon>Vaccinieae</taxon>
        <taxon>Vaccinium</taxon>
    </lineage>
</organism>